<dbReference type="PANTHER" id="PTHR43750:SF3">
    <property type="entry name" value="UDP-GLUCOSE 6-DEHYDROGENASE TUAD"/>
    <property type="match status" value="1"/>
</dbReference>
<dbReference type="PANTHER" id="PTHR43750">
    <property type="entry name" value="UDP-GLUCOSE 6-DEHYDROGENASE TUAD"/>
    <property type="match status" value="1"/>
</dbReference>
<dbReference type="InterPro" id="IPR036291">
    <property type="entry name" value="NAD(P)-bd_dom_sf"/>
</dbReference>
<dbReference type="Pfam" id="PF03721">
    <property type="entry name" value="UDPG_MGDP_dh_N"/>
    <property type="match status" value="1"/>
</dbReference>
<evidence type="ECO:0000256" key="5">
    <source>
        <dbReference type="PIRNR" id="PIRNR000124"/>
    </source>
</evidence>
<feature type="domain" description="UDP-glucose/GDP-mannose dehydrogenase C-terminal" evidence="6">
    <location>
        <begin position="303"/>
        <end position="396"/>
    </location>
</feature>
<dbReference type="PIRSF" id="PIRSF000124">
    <property type="entry name" value="UDPglc_GDPman_dh"/>
    <property type="match status" value="1"/>
</dbReference>
<proteinExistence type="inferred from homology"/>
<keyword evidence="3" id="KW-0560">Oxidoreductase</keyword>
<dbReference type="Pfam" id="PF00984">
    <property type="entry name" value="UDPG_MGDP_dh"/>
    <property type="match status" value="1"/>
</dbReference>
<dbReference type="InterPro" id="IPR008927">
    <property type="entry name" value="6-PGluconate_DH-like_C_sf"/>
</dbReference>
<gene>
    <name evidence="7" type="ORF">E5R92_03490</name>
</gene>
<protein>
    <recommendedName>
        <fullName evidence="2">UDP-glucose 6-dehydrogenase</fullName>
    </recommendedName>
</protein>
<dbReference type="InterPro" id="IPR017476">
    <property type="entry name" value="UDP-Glc/GDP-Man"/>
</dbReference>
<dbReference type="InterPro" id="IPR028359">
    <property type="entry name" value="UDP_ManNAc/GlcNAc_DH"/>
</dbReference>
<evidence type="ECO:0000256" key="3">
    <source>
        <dbReference type="ARBA" id="ARBA00023002"/>
    </source>
</evidence>
<dbReference type="InterPro" id="IPR001732">
    <property type="entry name" value="UDP-Glc/GDP-Man_DH_N"/>
</dbReference>
<dbReference type="EMBL" id="CP038852">
    <property type="protein sequence ID" value="QIZ20848.1"/>
    <property type="molecule type" value="Genomic_DNA"/>
</dbReference>
<dbReference type="InterPro" id="IPR014027">
    <property type="entry name" value="UDP-Glc/GDP-Man_DH_C"/>
</dbReference>
<dbReference type="KEGG" id="peg:E5R92_03490"/>
<dbReference type="InterPro" id="IPR036220">
    <property type="entry name" value="UDP-Glc/GDP-Man_DH_C_sf"/>
</dbReference>
<dbReference type="Gene3D" id="3.40.50.720">
    <property type="entry name" value="NAD(P)-binding Rossmann-like Domain"/>
    <property type="match status" value="2"/>
</dbReference>
<evidence type="ECO:0000259" key="6">
    <source>
        <dbReference type="SMART" id="SM00984"/>
    </source>
</evidence>
<dbReference type="SUPFAM" id="SSF51735">
    <property type="entry name" value="NAD(P)-binding Rossmann-fold domains"/>
    <property type="match status" value="1"/>
</dbReference>
<evidence type="ECO:0000313" key="8">
    <source>
        <dbReference type="Proteomes" id="UP000501094"/>
    </source>
</evidence>
<dbReference type="SMART" id="SM00984">
    <property type="entry name" value="UDPG_MGDP_dh_C"/>
    <property type="match status" value="1"/>
</dbReference>
<evidence type="ECO:0000256" key="4">
    <source>
        <dbReference type="ARBA" id="ARBA00023027"/>
    </source>
</evidence>
<comment type="similarity">
    <text evidence="1 5">Belongs to the UDP-glucose/GDP-mannose dehydrogenase family.</text>
</comment>
<dbReference type="SUPFAM" id="SSF52413">
    <property type="entry name" value="UDP-glucose/GDP-mannose dehydrogenase C-terminal domain"/>
    <property type="match status" value="1"/>
</dbReference>
<keyword evidence="8" id="KW-1185">Reference proteome</keyword>
<dbReference type="GO" id="GO:0051287">
    <property type="term" value="F:NAD binding"/>
    <property type="evidence" value="ECO:0007669"/>
    <property type="project" value="InterPro"/>
</dbReference>
<evidence type="ECO:0000313" key="7">
    <source>
        <dbReference type="EMBL" id="QIZ20848.1"/>
    </source>
</evidence>
<dbReference type="SUPFAM" id="SSF48179">
    <property type="entry name" value="6-phosphogluconate dehydrogenase C-terminal domain-like"/>
    <property type="match status" value="1"/>
</dbReference>
<evidence type="ECO:0000256" key="1">
    <source>
        <dbReference type="ARBA" id="ARBA00006601"/>
    </source>
</evidence>
<dbReference type="GO" id="GO:0000271">
    <property type="term" value="P:polysaccharide biosynthetic process"/>
    <property type="evidence" value="ECO:0007669"/>
    <property type="project" value="InterPro"/>
</dbReference>
<name>A0A6H1Q1Z7_9PROT</name>
<sequence>MKITIAYNGISHLSLNYAAASAEKGFNIICYDQDINLINNLKKNKIEIFEPGLKKLLLKNKKKIIFTNDIKLLKTCNLVFIALDILTNNNGVSDLSNLKKTIKFTIKNIRKKSVLIIQSQLPPGFLSKINWNKKKLYYQVETLIFGKAVTRALSPERIIVGKNENNLDKLYKLYLDRFKCPKILMNYKSAELTKIFINIFLITQVTTTNVLSEYCENEGADWDKIKDAIMLDKRIGKHAYLKPGLGISGGNLERDLRTLIKFTNKKEYKSLFNSYSTISKIRKDWVLLKLKKFKFLQKYKKIGILGLSYKEGTNSIKNSPSINLIKKIKKLGFSNICSYDPKASYKEVTQFKNFDLVIKNSSIVIIMTPWESFKLINFKYINNVKIIIDPYKLITKNQFSKKQTYLSMGH</sequence>
<accession>A0A6H1Q1Z7</accession>
<dbReference type="GO" id="GO:0016616">
    <property type="term" value="F:oxidoreductase activity, acting on the CH-OH group of donors, NAD or NADP as acceptor"/>
    <property type="evidence" value="ECO:0007669"/>
    <property type="project" value="InterPro"/>
</dbReference>
<organism evidence="7 8">
    <name type="scientific">Candidatus Pelagibacter giovannonii</name>
    <dbReference type="NCBI Taxonomy" id="2563896"/>
    <lineage>
        <taxon>Bacteria</taxon>
        <taxon>Pseudomonadati</taxon>
        <taxon>Pseudomonadota</taxon>
        <taxon>Alphaproteobacteria</taxon>
        <taxon>Candidatus Pelagibacterales</taxon>
        <taxon>Candidatus Pelagibacteraceae</taxon>
        <taxon>Candidatus Pelagibacter</taxon>
    </lineage>
</organism>
<dbReference type="Pfam" id="PF03720">
    <property type="entry name" value="UDPG_MGDP_dh_C"/>
    <property type="match status" value="1"/>
</dbReference>
<dbReference type="NCBIfam" id="TIGR03026">
    <property type="entry name" value="NDP-sugDHase"/>
    <property type="match status" value="1"/>
</dbReference>
<keyword evidence="4" id="KW-0520">NAD</keyword>
<evidence type="ECO:0000256" key="2">
    <source>
        <dbReference type="ARBA" id="ARBA00015132"/>
    </source>
</evidence>
<dbReference type="RefSeq" id="WP_168606726.1">
    <property type="nucleotide sequence ID" value="NZ_CP038852.1"/>
</dbReference>
<dbReference type="Proteomes" id="UP000501094">
    <property type="component" value="Chromosome"/>
</dbReference>
<reference evidence="7 8" key="1">
    <citation type="journal article" date="2020" name="Nat. Microbiol.">
        <title>Lysogenic host-virus interactions in SAR11 marine bacteria.</title>
        <authorList>
            <person name="Morris R.M."/>
            <person name="Cain K.R."/>
            <person name="Hvorecny K.L."/>
            <person name="Kollman J.M."/>
        </authorList>
    </citation>
    <scope>NUCLEOTIDE SEQUENCE [LARGE SCALE GENOMIC DNA]</scope>
    <source>
        <strain evidence="7 8">NP1</strain>
    </source>
</reference>
<dbReference type="PIRSF" id="PIRSF500136">
    <property type="entry name" value="UDP_ManNAc_DH"/>
    <property type="match status" value="1"/>
</dbReference>
<dbReference type="AlphaFoldDB" id="A0A6H1Q1Z7"/>
<dbReference type="GO" id="GO:0016628">
    <property type="term" value="F:oxidoreductase activity, acting on the CH-CH group of donors, NAD or NADP as acceptor"/>
    <property type="evidence" value="ECO:0007669"/>
    <property type="project" value="InterPro"/>
</dbReference>
<dbReference type="InterPro" id="IPR014026">
    <property type="entry name" value="UDP-Glc/GDP-Man_DH_dimer"/>
</dbReference>